<proteinExistence type="predicted"/>
<protein>
    <submittedName>
        <fullName evidence="1">Uncharacterized protein</fullName>
    </submittedName>
</protein>
<dbReference type="Proteomes" id="UP001595075">
    <property type="component" value="Unassembled WGS sequence"/>
</dbReference>
<gene>
    <name evidence="1" type="ORF">VTL71DRAFT_14179</name>
</gene>
<reference evidence="1 2" key="1">
    <citation type="journal article" date="2024" name="Commun. Biol.">
        <title>Comparative genomic analysis of thermophilic fungi reveals convergent evolutionary adaptations and gene losses.</title>
        <authorList>
            <person name="Steindorff A.S."/>
            <person name="Aguilar-Pontes M.V."/>
            <person name="Robinson A.J."/>
            <person name="Andreopoulos B."/>
            <person name="LaButti K."/>
            <person name="Kuo A."/>
            <person name="Mondo S."/>
            <person name="Riley R."/>
            <person name="Otillar R."/>
            <person name="Haridas S."/>
            <person name="Lipzen A."/>
            <person name="Grimwood J."/>
            <person name="Schmutz J."/>
            <person name="Clum A."/>
            <person name="Reid I.D."/>
            <person name="Moisan M.C."/>
            <person name="Butler G."/>
            <person name="Nguyen T.T.M."/>
            <person name="Dewar K."/>
            <person name="Conant G."/>
            <person name="Drula E."/>
            <person name="Henrissat B."/>
            <person name="Hansel C."/>
            <person name="Singer S."/>
            <person name="Hutchinson M.I."/>
            <person name="de Vries R.P."/>
            <person name="Natvig D.O."/>
            <person name="Powell A.J."/>
            <person name="Tsang A."/>
            <person name="Grigoriev I.V."/>
        </authorList>
    </citation>
    <scope>NUCLEOTIDE SEQUENCE [LARGE SCALE GENOMIC DNA]</scope>
    <source>
        <strain evidence="1 2">CBS 494.80</strain>
    </source>
</reference>
<organism evidence="1 2">
    <name type="scientific">Oculimacula yallundae</name>
    <dbReference type="NCBI Taxonomy" id="86028"/>
    <lineage>
        <taxon>Eukaryota</taxon>
        <taxon>Fungi</taxon>
        <taxon>Dikarya</taxon>
        <taxon>Ascomycota</taxon>
        <taxon>Pezizomycotina</taxon>
        <taxon>Leotiomycetes</taxon>
        <taxon>Helotiales</taxon>
        <taxon>Ploettnerulaceae</taxon>
        <taxon>Oculimacula</taxon>
    </lineage>
</organism>
<evidence type="ECO:0000313" key="1">
    <source>
        <dbReference type="EMBL" id="KAL2069500.1"/>
    </source>
</evidence>
<comment type="caution">
    <text evidence="1">The sequence shown here is derived from an EMBL/GenBank/DDBJ whole genome shotgun (WGS) entry which is preliminary data.</text>
</comment>
<accession>A0ABR4CHR4</accession>
<name>A0ABR4CHR4_9HELO</name>
<keyword evidence="2" id="KW-1185">Reference proteome</keyword>
<dbReference type="EMBL" id="JAZHXI010000007">
    <property type="protein sequence ID" value="KAL2069500.1"/>
    <property type="molecule type" value="Genomic_DNA"/>
</dbReference>
<sequence length="78" mass="8804">MGHSLKFTPLRELPSSLPKVLCLLLPRLPTTLLNGVLHEPCVFPHEFNYSHIIYLCFALNAILQKLGQVQLGIRLRGL</sequence>
<evidence type="ECO:0000313" key="2">
    <source>
        <dbReference type="Proteomes" id="UP001595075"/>
    </source>
</evidence>